<comment type="caution">
    <text evidence="8">The sequence shown here is derived from an EMBL/GenBank/DDBJ whole genome shotgun (WGS) entry which is preliminary data.</text>
</comment>
<evidence type="ECO:0000256" key="1">
    <source>
        <dbReference type="ARBA" id="ARBA00000001"/>
    </source>
</evidence>
<feature type="chain" id="PRO_5029659732" description="glutaminyl-peptide cyclotransferase" evidence="6">
    <location>
        <begin position="35"/>
        <end position="136"/>
    </location>
</feature>
<dbReference type="AlphaFoldDB" id="A0A7L0VX54"/>
<protein>
    <recommendedName>
        <fullName evidence="3">glutaminyl-peptide cyclotransferase</fullName>
        <ecNumber evidence="3">2.3.2.5</ecNumber>
    </recommendedName>
</protein>
<dbReference type="PANTHER" id="PTHR12283">
    <property type="entry name" value="GLUTAMINYL-PEPTIDE CYCLOTRANSFERASE"/>
    <property type="match status" value="1"/>
</dbReference>
<organism evidence="8 9">
    <name type="scientific">Alectura lathami</name>
    <name type="common">Australian brush turkey</name>
    <dbReference type="NCBI Taxonomy" id="81907"/>
    <lineage>
        <taxon>Eukaryota</taxon>
        <taxon>Metazoa</taxon>
        <taxon>Chordata</taxon>
        <taxon>Craniata</taxon>
        <taxon>Vertebrata</taxon>
        <taxon>Euteleostomi</taxon>
        <taxon>Archelosauria</taxon>
        <taxon>Archosauria</taxon>
        <taxon>Dinosauria</taxon>
        <taxon>Saurischia</taxon>
        <taxon>Theropoda</taxon>
        <taxon>Coelurosauria</taxon>
        <taxon>Aves</taxon>
        <taxon>Neognathae</taxon>
        <taxon>Galloanserae</taxon>
        <taxon>Galliformes</taxon>
        <taxon>Megapodiidae</taxon>
        <taxon>Alectura</taxon>
    </lineage>
</organism>
<reference evidence="8 9" key="1">
    <citation type="submission" date="2019-09" db="EMBL/GenBank/DDBJ databases">
        <title>Bird 10,000 Genomes (B10K) Project - Family phase.</title>
        <authorList>
            <person name="Zhang G."/>
        </authorList>
    </citation>
    <scope>NUCLEOTIDE SEQUENCE [LARGE SCALE GENOMIC DNA]</scope>
    <source>
        <strain evidence="8">B10K-DU-001-39</strain>
        <tissue evidence="8">Muscle</tissue>
    </source>
</reference>
<keyword evidence="4" id="KW-0808">Transferase</keyword>
<comment type="catalytic activity">
    <reaction evidence="1">
        <text>N-terminal L-glutaminyl-[peptide] = N-terminal 5-oxo-L-prolyl-[peptide] + NH4(+)</text>
        <dbReference type="Rhea" id="RHEA:23652"/>
        <dbReference type="Rhea" id="RHEA-COMP:11736"/>
        <dbReference type="Rhea" id="RHEA-COMP:11846"/>
        <dbReference type="ChEBI" id="CHEBI:28938"/>
        <dbReference type="ChEBI" id="CHEBI:64722"/>
        <dbReference type="ChEBI" id="CHEBI:87215"/>
        <dbReference type="EC" id="2.3.2.5"/>
    </reaction>
</comment>
<dbReference type="EC" id="2.3.2.5" evidence="3"/>
<dbReference type="Pfam" id="PF04389">
    <property type="entry name" value="Peptidase_M28"/>
    <property type="match status" value="1"/>
</dbReference>
<feature type="non-terminal residue" evidence="8">
    <location>
        <position position="136"/>
    </location>
</feature>
<evidence type="ECO:0000256" key="5">
    <source>
        <dbReference type="ARBA" id="ARBA00023315"/>
    </source>
</evidence>
<feature type="signal peptide" evidence="6">
    <location>
        <begin position="1"/>
        <end position="34"/>
    </location>
</feature>
<sequence length="136" mass="15400">MAATRHGPRGTQLTAMSLLVLLDLLGARSPAIHSHFPRTHHWFLRLVAIEKRLRRLGLLHTSSKDQPIFRLSPAPGPVEDDHVPFLQRGVPVLHLIPLPFPWVWHTAEDNEDNLHPPTIEDLCKILAAFVAEFLQL</sequence>
<evidence type="ECO:0000256" key="3">
    <source>
        <dbReference type="ARBA" id="ARBA00012012"/>
    </source>
</evidence>
<dbReference type="EMBL" id="VXAV01000432">
    <property type="protein sequence ID" value="NXL83418.1"/>
    <property type="molecule type" value="Genomic_DNA"/>
</dbReference>
<evidence type="ECO:0000256" key="2">
    <source>
        <dbReference type="ARBA" id="ARBA00006014"/>
    </source>
</evidence>
<evidence type="ECO:0000259" key="7">
    <source>
        <dbReference type="Pfam" id="PF04389"/>
    </source>
</evidence>
<dbReference type="Gene3D" id="3.40.630.10">
    <property type="entry name" value="Zn peptidases"/>
    <property type="match status" value="1"/>
</dbReference>
<evidence type="ECO:0000256" key="6">
    <source>
        <dbReference type="SAM" id="SignalP"/>
    </source>
</evidence>
<dbReference type="Proteomes" id="UP000562322">
    <property type="component" value="Unassembled WGS sequence"/>
</dbReference>
<dbReference type="SUPFAM" id="SSF53187">
    <property type="entry name" value="Zn-dependent exopeptidases"/>
    <property type="match status" value="1"/>
</dbReference>
<dbReference type="GO" id="GO:0008270">
    <property type="term" value="F:zinc ion binding"/>
    <property type="evidence" value="ECO:0007669"/>
    <property type="project" value="TreeGrafter"/>
</dbReference>
<dbReference type="InterPro" id="IPR007484">
    <property type="entry name" value="Peptidase_M28"/>
</dbReference>
<evidence type="ECO:0000313" key="8">
    <source>
        <dbReference type="EMBL" id="NXL83418.1"/>
    </source>
</evidence>
<evidence type="ECO:0000256" key="4">
    <source>
        <dbReference type="ARBA" id="ARBA00022679"/>
    </source>
</evidence>
<keyword evidence="9" id="KW-1185">Reference proteome</keyword>
<feature type="domain" description="Peptidase M28" evidence="7">
    <location>
        <begin position="12"/>
        <end position="130"/>
    </location>
</feature>
<proteinExistence type="inferred from homology"/>
<comment type="similarity">
    <text evidence="2">Belongs to the glutaminyl-peptide cyclotransferase family.</text>
</comment>
<evidence type="ECO:0000313" key="9">
    <source>
        <dbReference type="Proteomes" id="UP000562322"/>
    </source>
</evidence>
<keyword evidence="6" id="KW-0732">Signal</keyword>
<dbReference type="PANTHER" id="PTHR12283:SF3">
    <property type="entry name" value="GLUTAMINYL-PEPTIDE CYCLOTRANSFERASE-LIKE PROTEIN"/>
    <property type="match status" value="1"/>
</dbReference>
<dbReference type="InterPro" id="IPR040234">
    <property type="entry name" value="QC/QCL"/>
</dbReference>
<name>A0A7L0VX54_ALELA</name>
<dbReference type="OrthoDB" id="3907302at2759"/>
<dbReference type="GO" id="GO:0016603">
    <property type="term" value="F:glutaminyl-peptide cyclotransferase activity"/>
    <property type="evidence" value="ECO:0007669"/>
    <property type="project" value="UniProtKB-EC"/>
</dbReference>
<feature type="non-terminal residue" evidence="8">
    <location>
        <position position="1"/>
    </location>
</feature>
<gene>
    <name evidence="8" type="primary">Qpctl</name>
    <name evidence="8" type="ORF">ALELAT_R11370</name>
</gene>
<accession>A0A7L0VX54</accession>
<keyword evidence="5" id="KW-0012">Acyltransferase</keyword>